<dbReference type="InterPro" id="IPR036962">
    <property type="entry name" value="Glyco_hydro_3_N_sf"/>
</dbReference>
<dbReference type="EC" id="3.2.1.52" evidence="3"/>
<reference evidence="9 10" key="1">
    <citation type="submission" date="2015-06" db="EMBL/GenBank/DDBJ databases">
        <title>Draft genome of the moderately acidophilic sulfate reducer Candidatus Desulfosporosinus acididurans strain M1.</title>
        <authorList>
            <person name="Poehlein A."/>
            <person name="Petzsch P."/>
            <person name="Johnson B.D."/>
            <person name="Schloemann M."/>
            <person name="Daniel R."/>
            <person name="Muehling M."/>
        </authorList>
    </citation>
    <scope>NUCLEOTIDE SEQUENCE [LARGE SCALE GENOMIC DNA]</scope>
    <source>
        <strain evidence="9 10">M1</strain>
    </source>
</reference>
<evidence type="ECO:0000256" key="5">
    <source>
        <dbReference type="ARBA" id="ARBA00023295"/>
    </source>
</evidence>
<dbReference type="GO" id="GO:0009254">
    <property type="term" value="P:peptidoglycan turnover"/>
    <property type="evidence" value="ECO:0007669"/>
    <property type="project" value="TreeGrafter"/>
</dbReference>
<evidence type="ECO:0000259" key="8">
    <source>
        <dbReference type="Pfam" id="PF00933"/>
    </source>
</evidence>
<dbReference type="GO" id="GO:0004563">
    <property type="term" value="F:beta-N-acetylhexosaminidase activity"/>
    <property type="evidence" value="ECO:0007669"/>
    <property type="project" value="UniProtKB-EC"/>
</dbReference>
<evidence type="ECO:0000313" key="10">
    <source>
        <dbReference type="Proteomes" id="UP000036356"/>
    </source>
</evidence>
<organism evidence="9 10">
    <name type="scientific">Desulfosporosinus acididurans</name>
    <dbReference type="NCBI Taxonomy" id="476652"/>
    <lineage>
        <taxon>Bacteria</taxon>
        <taxon>Bacillati</taxon>
        <taxon>Bacillota</taxon>
        <taxon>Clostridia</taxon>
        <taxon>Eubacteriales</taxon>
        <taxon>Desulfitobacteriaceae</taxon>
        <taxon>Desulfosporosinus</taxon>
    </lineage>
</organism>
<dbReference type="PANTHER" id="PTHR30480:SF13">
    <property type="entry name" value="BETA-HEXOSAMINIDASE"/>
    <property type="match status" value="1"/>
</dbReference>
<feature type="domain" description="Glycoside hydrolase family 3 N-terminal" evidence="8">
    <location>
        <begin position="83"/>
        <end position="398"/>
    </location>
</feature>
<evidence type="ECO:0000256" key="6">
    <source>
        <dbReference type="SAM" id="MobiDB-lite"/>
    </source>
</evidence>
<evidence type="ECO:0000256" key="7">
    <source>
        <dbReference type="SAM" id="Phobius"/>
    </source>
</evidence>
<dbReference type="InterPro" id="IPR017853">
    <property type="entry name" value="GH"/>
</dbReference>
<proteinExistence type="inferred from homology"/>
<evidence type="ECO:0000313" key="9">
    <source>
        <dbReference type="EMBL" id="KLU63713.1"/>
    </source>
</evidence>
<dbReference type="InterPro" id="IPR050226">
    <property type="entry name" value="NagZ_Beta-hexosaminidase"/>
</dbReference>
<accession>A0A0J1FLA6</accession>
<feature type="region of interest" description="Disordered" evidence="6">
    <location>
        <begin position="48"/>
        <end position="68"/>
    </location>
</feature>
<dbReference type="GO" id="GO:0005975">
    <property type="term" value="P:carbohydrate metabolic process"/>
    <property type="evidence" value="ECO:0007669"/>
    <property type="project" value="InterPro"/>
</dbReference>
<keyword evidence="4 9" id="KW-0378">Hydrolase</keyword>
<evidence type="ECO:0000256" key="1">
    <source>
        <dbReference type="ARBA" id="ARBA00001231"/>
    </source>
</evidence>
<comment type="catalytic activity">
    <reaction evidence="1">
        <text>Hydrolysis of terminal non-reducing N-acetyl-D-hexosamine residues in N-acetyl-beta-D-hexosaminides.</text>
        <dbReference type="EC" id="3.2.1.52"/>
    </reaction>
</comment>
<dbReference type="NCBIfam" id="NF003740">
    <property type="entry name" value="PRK05337.1"/>
    <property type="match status" value="1"/>
</dbReference>
<comment type="similarity">
    <text evidence="2">Belongs to the glycosyl hydrolase 3 family.</text>
</comment>
<dbReference type="PROSITE" id="PS51257">
    <property type="entry name" value="PROKAR_LIPOPROTEIN"/>
    <property type="match status" value="1"/>
</dbReference>
<evidence type="ECO:0000256" key="4">
    <source>
        <dbReference type="ARBA" id="ARBA00022801"/>
    </source>
</evidence>
<comment type="caution">
    <text evidence="9">The sequence shown here is derived from an EMBL/GenBank/DDBJ whole genome shotgun (WGS) entry which is preliminary data.</text>
</comment>
<protein>
    <recommendedName>
        <fullName evidence="3">beta-N-acetylhexosaminidase</fullName>
        <ecNumber evidence="3">3.2.1.52</ecNumber>
    </recommendedName>
</protein>
<keyword evidence="10" id="KW-1185">Reference proteome</keyword>
<keyword evidence="7" id="KW-1133">Transmembrane helix</keyword>
<dbReference type="Pfam" id="PF00933">
    <property type="entry name" value="Glyco_hydro_3"/>
    <property type="match status" value="1"/>
</dbReference>
<feature type="compositionally biased region" description="Polar residues" evidence="6">
    <location>
        <begin position="48"/>
        <end position="64"/>
    </location>
</feature>
<sequence>MSKLLLIKLLTIIIGIFALSCTLIFFSPLKNIYDKKIETGGTVAVNSKSGTVSDNKASSSGQRNNPEDEVDKIVDSLTPEQMAGQMLMVGFDGLKPDYYISRMINLRYVGGVVLYGRNIKTKGQVTELDDQLQKMSLAKDNLPLFISVDQEGGLVDRFKGLISETPDPPNLGKLSADEVSNYALKTGEELKPMGINVNLAPVLAVAGSNSIMLGRAYGDDPNIVAKTAVAAITGYKNSGIIPCAKHFPGLGLSLQDTHTTSTVINSSLDALNKRDLIPFRAAIQDGVEMIMVNHAIYPALDPQNPASLSYTIQTDILRDKLGYKGLILTDDLEMAAAEAEGSVGQNAVKAVKAGADIVLVCQTPEKQKEAYDALLAAIKSGEISQQRLKDTMRRIVTLKLREQRIMG</sequence>
<dbReference type="Proteomes" id="UP000036356">
    <property type="component" value="Unassembled WGS sequence"/>
</dbReference>
<keyword evidence="7" id="KW-0472">Membrane</keyword>
<keyword evidence="7" id="KW-0812">Transmembrane</keyword>
<dbReference type="STRING" id="476652.DEAC_c43740"/>
<keyword evidence="5 9" id="KW-0326">Glycosidase</keyword>
<dbReference type="PANTHER" id="PTHR30480">
    <property type="entry name" value="BETA-HEXOSAMINIDASE-RELATED"/>
    <property type="match status" value="1"/>
</dbReference>
<feature type="transmembrane region" description="Helical" evidence="7">
    <location>
        <begin position="6"/>
        <end position="26"/>
    </location>
</feature>
<dbReference type="PATRIC" id="fig|476652.3.peg.4646"/>
<dbReference type="AlphaFoldDB" id="A0A0J1FLA6"/>
<evidence type="ECO:0000256" key="3">
    <source>
        <dbReference type="ARBA" id="ARBA00012663"/>
    </source>
</evidence>
<name>A0A0J1FLA6_9FIRM</name>
<dbReference type="EMBL" id="LDZY01000030">
    <property type="protein sequence ID" value="KLU63713.1"/>
    <property type="molecule type" value="Genomic_DNA"/>
</dbReference>
<dbReference type="RefSeq" id="WP_053006567.1">
    <property type="nucleotide sequence ID" value="NZ_LDZY01000030.1"/>
</dbReference>
<dbReference type="SUPFAM" id="SSF51445">
    <property type="entry name" value="(Trans)glycosidases"/>
    <property type="match status" value="1"/>
</dbReference>
<dbReference type="Gene3D" id="3.20.20.300">
    <property type="entry name" value="Glycoside hydrolase, family 3, N-terminal domain"/>
    <property type="match status" value="1"/>
</dbReference>
<evidence type="ECO:0000256" key="2">
    <source>
        <dbReference type="ARBA" id="ARBA00005336"/>
    </source>
</evidence>
<gene>
    <name evidence="9" type="ORF">DEAC_c43740</name>
</gene>
<dbReference type="InterPro" id="IPR001764">
    <property type="entry name" value="Glyco_hydro_3_N"/>
</dbReference>